<evidence type="ECO:0000313" key="1">
    <source>
        <dbReference type="EMBL" id="KKL59823.1"/>
    </source>
</evidence>
<dbReference type="AlphaFoldDB" id="A0A0F9DDL4"/>
<dbReference type="EMBL" id="LAZR01029356">
    <property type="protein sequence ID" value="KKL59823.1"/>
    <property type="molecule type" value="Genomic_DNA"/>
</dbReference>
<name>A0A0F9DDL4_9ZZZZ</name>
<sequence>MNEDTPATFEGIYCEEILNQLDPSIMYPKWVKRWSGYHYEEAEEECNCEEYDECYCNDTILVPDKDAVEYDVWVPYAPTLFGLLPKRPWSAKHK</sequence>
<proteinExistence type="predicted"/>
<protein>
    <submittedName>
        <fullName evidence="1">Uncharacterized protein</fullName>
    </submittedName>
</protein>
<accession>A0A0F9DDL4</accession>
<organism evidence="1">
    <name type="scientific">marine sediment metagenome</name>
    <dbReference type="NCBI Taxonomy" id="412755"/>
    <lineage>
        <taxon>unclassified sequences</taxon>
        <taxon>metagenomes</taxon>
        <taxon>ecological metagenomes</taxon>
    </lineage>
</organism>
<comment type="caution">
    <text evidence="1">The sequence shown here is derived from an EMBL/GenBank/DDBJ whole genome shotgun (WGS) entry which is preliminary data.</text>
</comment>
<reference evidence="1" key="1">
    <citation type="journal article" date="2015" name="Nature">
        <title>Complex archaea that bridge the gap between prokaryotes and eukaryotes.</title>
        <authorList>
            <person name="Spang A."/>
            <person name="Saw J.H."/>
            <person name="Jorgensen S.L."/>
            <person name="Zaremba-Niedzwiedzka K."/>
            <person name="Martijn J."/>
            <person name="Lind A.E."/>
            <person name="van Eijk R."/>
            <person name="Schleper C."/>
            <person name="Guy L."/>
            <person name="Ettema T.J."/>
        </authorList>
    </citation>
    <scope>NUCLEOTIDE SEQUENCE</scope>
</reference>
<gene>
    <name evidence="1" type="ORF">LCGC14_2211470</name>
</gene>